<proteinExistence type="inferred from homology"/>
<dbReference type="EMBL" id="LVLJ01000455">
    <property type="protein sequence ID" value="OAE34111.1"/>
    <property type="molecule type" value="Genomic_DNA"/>
</dbReference>
<feature type="region of interest" description="Disordered" evidence="2">
    <location>
        <begin position="701"/>
        <end position="732"/>
    </location>
</feature>
<dbReference type="AlphaFoldDB" id="A0A176WNA9"/>
<evidence type="ECO:0008006" key="5">
    <source>
        <dbReference type="Google" id="ProtNLM"/>
    </source>
</evidence>
<dbReference type="Gene3D" id="3.40.50.1910">
    <property type="match status" value="1"/>
</dbReference>
<organism evidence="3 4">
    <name type="scientific">Marchantia polymorpha subsp. ruderalis</name>
    <dbReference type="NCBI Taxonomy" id="1480154"/>
    <lineage>
        <taxon>Eukaryota</taxon>
        <taxon>Viridiplantae</taxon>
        <taxon>Streptophyta</taxon>
        <taxon>Embryophyta</taxon>
        <taxon>Marchantiophyta</taxon>
        <taxon>Marchantiopsida</taxon>
        <taxon>Marchantiidae</taxon>
        <taxon>Marchantiales</taxon>
        <taxon>Marchantiaceae</taxon>
        <taxon>Marchantia</taxon>
    </lineage>
</organism>
<dbReference type="InterPro" id="IPR001619">
    <property type="entry name" value="Sec1-like"/>
</dbReference>
<reference evidence="3" key="1">
    <citation type="submission" date="2016-03" db="EMBL/GenBank/DDBJ databases">
        <title>Mechanisms controlling the formation of the plant cell surface in tip-growing cells are functionally conserved among land plants.</title>
        <authorList>
            <person name="Honkanen S."/>
            <person name="Jones V.A."/>
            <person name="Morieri G."/>
            <person name="Champion C."/>
            <person name="Hetherington A.J."/>
            <person name="Kelly S."/>
            <person name="Saint-Marcoux D."/>
            <person name="Proust H."/>
            <person name="Prescott H."/>
            <person name="Dolan L."/>
        </authorList>
    </citation>
    <scope>NUCLEOTIDE SEQUENCE [LARGE SCALE GENOMIC DNA]</scope>
    <source>
        <tissue evidence="3">Whole gametophyte</tissue>
    </source>
</reference>
<gene>
    <name evidence="3" type="ORF">AXG93_2891s1360</name>
</gene>
<sequence>MDNAVGTHYVGEGCVVTVGREDAVAAEDELELSGRTIPAKALARECPLEIWSAEFFTVGRIDWSQTPKSVNVGFILVAEDAEDGILYMDAGAGEAFHFNGGLPSLLELGARAICSLENASPLDAAVSWRGPDQGTAEKIIILTSKLLTDSHPHVLRCLRMHRSVKQCTIWTSISEEAHGAHPDTSFGLGAFHDYKTSLLRDLSASTAQPSGGLMEDGEPDSTAQSPSWQAPSIELKHFPMMICSFTKSLFVLPSGGAVAQGPLSSYQDTNAVSQGLPGVDISATAGDEHIPAGATLLAHCLQHVAAQLDLKPEIFTLGPLAHAVGKVMAGLPSPPDSVGHHRRPAGLIFIDRTLDLVTPTTHGDSLLDRCFFSLSRTPPPINTSPVLRSQVITSTVERPSMDIRVPVDSSEAKPTDYAKIGVHFPSGPLLPDWEAVDLTNERSTSAGGTADMQRPAAPVSYSQIVREERNLYGGSLSTSWDRRGSDFLETLIGKRTKDSVLQIRKWLQEALRQEKIDVSGKGRLGVISVNELKSLRRALAEKPEVAMRHTTLIQLTRAAEEALAGESATIWDSFASSEKILMLTAGDNTQSLALQLSDIVQQSALNFRRAHESQLPKGVLSLRDALTLAIVGYGLAGEGMPGITHGSPFSWEEEQALKEAVVEAILKGPPGAPLGFLKTLENGLATIWQGGNAQKVPDIVKPQKKPKQVDDDWDRWEGVDEDEDDDEESEEYGEVQLKLELRDRLGEVFATLHKVAAACGRGPLREVPLPVESQISAGAALRTGLIFKVLSLAFAKMDIPGLEHHASGMGRFFKGGLGRFALRQAKPKLSDQKVLLVFIIGGLNFVEVREVRDAQAAIPGAENFEVLLGGTTLLTPTDMYDLMIGSCGTL</sequence>
<feature type="compositionally biased region" description="Acidic residues" evidence="2">
    <location>
        <begin position="719"/>
        <end position="732"/>
    </location>
</feature>
<dbReference type="Proteomes" id="UP000077202">
    <property type="component" value="Unassembled WGS sequence"/>
</dbReference>
<feature type="compositionally biased region" description="Basic and acidic residues" evidence="2">
    <location>
        <begin position="707"/>
        <end position="718"/>
    </location>
</feature>
<dbReference type="SUPFAM" id="SSF56815">
    <property type="entry name" value="Sec1/munc18-like (SM) proteins"/>
    <property type="match status" value="1"/>
</dbReference>
<evidence type="ECO:0000313" key="4">
    <source>
        <dbReference type="Proteomes" id="UP000077202"/>
    </source>
</evidence>
<dbReference type="GO" id="GO:0016192">
    <property type="term" value="P:vesicle-mediated transport"/>
    <property type="evidence" value="ECO:0007669"/>
    <property type="project" value="InterPro"/>
</dbReference>
<dbReference type="InterPro" id="IPR036045">
    <property type="entry name" value="Sec1-like_sf"/>
</dbReference>
<name>A0A176WNA9_MARPO</name>
<evidence type="ECO:0000313" key="3">
    <source>
        <dbReference type="EMBL" id="OAE34111.1"/>
    </source>
</evidence>
<keyword evidence="4" id="KW-1185">Reference proteome</keyword>
<evidence type="ECO:0000256" key="1">
    <source>
        <dbReference type="ARBA" id="ARBA00009884"/>
    </source>
</evidence>
<comment type="caution">
    <text evidence="3">The sequence shown here is derived from an EMBL/GenBank/DDBJ whole genome shotgun (WGS) entry which is preliminary data.</text>
</comment>
<accession>A0A176WNA9</accession>
<protein>
    <recommendedName>
        <fullName evidence="5">Sec1 family domain-containing protein MIP3</fullName>
    </recommendedName>
</protein>
<dbReference type="InterPro" id="IPR027482">
    <property type="entry name" value="Sec1-like_dom2"/>
</dbReference>
<dbReference type="PANTHER" id="PTHR11679">
    <property type="entry name" value="VESICLE PROTEIN SORTING-ASSOCIATED"/>
    <property type="match status" value="1"/>
</dbReference>
<comment type="similarity">
    <text evidence="1">Belongs to the STXBP/unc-18/SEC1 family.</text>
</comment>
<evidence type="ECO:0000256" key="2">
    <source>
        <dbReference type="SAM" id="MobiDB-lite"/>
    </source>
</evidence>
<feature type="region of interest" description="Disordered" evidence="2">
    <location>
        <begin position="206"/>
        <end position="228"/>
    </location>
</feature>